<gene>
    <name evidence="12" type="primary">LOC115815281</name>
</gene>
<organism evidence="11 12">
    <name type="scientific">Chanos chanos</name>
    <name type="common">Milkfish</name>
    <name type="synonym">Mugil chanos</name>
    <dbReference type="NCBI Taxonomy" id="29144"/>
    <lineage>
        <taxon>Eukaryota</taxon>
        <taxon>Metazoa</taxon>
        <taxon>Chordata</taxon>
        <taxon>Craniata</taxon>
        <taxon>Vertebrata</taxon>
        <taxon>Euteleostomi</taxon>
        <taxon>Actinopterygii</taxon>
        <taxon>Neopterygii</taxon>
        <taxon>Teleostei</taxon>
        <taxon>Ostariophysi</taxon>
        <taxon>Gonorynchiformes</taxon>
        <taxon>Chanidae</taxon>
        <taxon>Chanos</taxon>
    </lineage>
</organism>
<dbReference type="PANTHER" id="PTHR11348">
    <property type="entry name" value="CONNECTIVE TISSUE GROWTH FACTOR-RELATED"/>
    <property type="match status" value="1"/>
</dbReference>
<dbReference type="Pfam" id="PF00219">
    <property type="entry name" value="IGFBP"/>
    <property type="match status" value="1"/>
</dbReference>
<dbReference type="AlphaFoldDB" id="A0A6J2VQR8"/>
<dbReference type="InterPro" id="IPR009030">
    <property type="entry name" value="Growth_fac_rcpt_cys_sf"/>
</dbReference>
<evidence type="ECO:0000256" key="2">
    <source>
        <dbReference type="ARBA" id="ARBA00008125"/>
    </source>
</evidence>
<dbReference type="Pfam" id="PF00007">
    <property type="entry name" value="Cys_knot"/>
    <property type="match status" value="1"/>
</dbReference>
<dbReference type="InterPro" id="IPR036383">
    <property type="entry name" value="TSP1_rpt_sf"/>
</dbReference>
<dbReference type="RefSeq" id="XP_030634099.1">
    <property type="nucleotide sequence ID" value="XM_030778239.1"/>
</dbReference>
<dbReference type="GO" id="GO:0031012">
    <property type="term" value="C:extracellular matrix"/>
    <property type="evidence" value="ECO:0007669"/>
    <property type="project" value="TreeGrafter"/>
</dbReference>
<feature type="domain" description="CTCK" evidence="8">
    <location>
        <begin position="291"/>
        <end position="365"/>
    </location>
</feature>
<dbReference type="InterPro" id="IPR006207">
    <property type="entry name" value="Cys_knot_C"/>
</dbReference>
<evidence type="ECO:0000256" key="3">
    <source>
        <dbReference type="ARBA" id="ARBA00022525"/>
    </source>
</evidence>
<feature type="signal peptide" evidence="7">
    <location>
        <begin position="1"/>
        <end position="24"/>
    </location>
</feature>
<sequence length="379" mass="41887">MSLTAVAISLTLVIWYSPLQLNMGRLPGALCAAKPVLNLRNQGLARIPWEQGRLVSCQLCGDLCHCPWPPPQCPAGVPLVHDGCRCCQICARQEGESCTDKNICDSQRGLQCDYSASYPGGEGECVDRNTLGCELNGVRYEEGQTFKPSCAQLCHCLGGGITCVPLCKDMQQPLGPSCPNPQLLRLPGRCCREWVCGSLDNSIPQDTAATVDRTDRFWQDVPGLSHSVWSNCIEQSTEWSPCSRSCGPGESKRMSNINRACHPQTQIRLCQIRPCHAAKPPIRAHMGTGMCKSRHRSPLPIRLEHHGCYSTHAYRPQFCGLCSDGRCCSPLRTRTMQMGFLCPSGRVIQHLVMRIESCVCHYNCPDSLSAKSRRFISRH</sequence>
<dbReference type="PANTHER" id="PTHR11348:SF22">
    <property type="entry name" value="CCN FAMILY MEMBER 5"/>
    <property type="match status" value="1"/>
</dbReference>
<dbReference type="InterPro" id="IPR001007">
    <property type="entry name" value="VWF_dom"/>
</dbReference>
<dbReference type="GO" id="GO:0045597">
    <property type="term" value="P:positive regulation of cell differentiation"/>
    <property type="evidence" value="ECO:0007669"/>
    <property type="project" value="TreeGrafter"/>
</dbReference>
<comment type="similarity">
    <text evidence="2">Belongs to the CCN family.</text>
</comment>
<dbReference type="PROSITE" id="PS01208">
    <property type="entry name" value="VWFC_1"/>
    <property type="match status" value="1"/>
</dbReference>
<dbReference type="PROSITE" id="PS51323">
    <property type="entry name" value="IGFBP_N_2"/>
    <property type="match status" value="1"/>
</dbReference>
<keyword evidence="11" id="KW-1185">Reference proteome</keyword>
<dbReference type="PROSITE" id="PS50184">
    <property type="entry name" value="VWFC_2"/>
    <property type="match status" value="1"/>
</dbReference>
<comment type="subcellular location">
    <subcellularLocation>
        <location evidence="1">Secreted</location>
    </subcellularLocation>
</comment>
<dbReference type="GO" id="GO:0005178">
    <property type="term" value="F:integrin binding"/>
    <property type="evidence" value="ECO:0007669"/>
    <property type="project" value="TreeGrafter"/>
</dbReference>
<dbReference type="GeneID" id="115815281"/>
<dbReference type="Proteomes" id="UP000504632">
    <property type="component" value="Chromosome 6"/>
</dbReference>
<evidence type="ECO:0000256" key="4">
    <source>
        <dbReference type="ARBA" id="ARBA00022729"/>
    </source>
</evidence>
<dbReference type="GO" id="GO:0007155">
    <property type="term" value="P:cell adhesion"/>
    <property type="evidence" value="ECO:0007669"/>
    <property type="project" value="TreeGrafter"/>
</dbReference>
<dbReference type="PROSITE" id="PS01185">
    <property type="entry name" value="CTCK_1"/>
    <property type="match status" value="1"/>
</dbReference>
<dbReference type="Gene3D" id="2.20.100.10">
    <property type="entry name" value="Thrombospondin type-1 (TSP1) repeat"/>
    <property type="match status" value="1"/>
</dbReference>
<evidence type="ECO:0000256" key="1">
    <source>
        <dbReference type="ARBA" id="ARBA00004613"/>
    </source>
</evidence>
<evidence type="ECO:0000256" key="6">
    <source>
        <dbReference type="PROSITE-ProRule" id="PRU00039"/>
    </source>
</evidence>
<name>A0A6J2VQR8_CHACN</name>
<evidence type="ECO:0000256" key="5">
    <source>
        <dbReference type="ARBA" id="ARBA00023157"/>
    </source>
</evidence>
<dbReference type="SMART" id="SM00121">
    <property type="entry name" value="IB"/>
    <property type="match status" value="1"/>
</dbReference>
<protein>
    <submittedName>
        <fullName evidence="12">WNT1-inducible-signaling pathway protein 2-like</fullName>
    </submittedName>
</protein>
<accession>A0A6J2VQR8</accession>
<evidence type="ECO:0000313" key="11">
    <source>
        <dbReference type="Proteomes" id="UP000504632"/>
    </source>
</evidence>
<dbReference type="SMART" id="SM00214">
    <property type="entry name" value="VWC"/>
    <property type="match status" value="1"/>
</dbReference>
<dbReference type="InterPro" id="IPR006208">
    <property type="entry name" value="Glyco_hormone_CN"/>
</dbReference>
<dbReference type="Pfam" id="PF00093">
    <property type="entry name" value="VWC"/>
    <property type="match status" value="1"/>
</dbReference>
<evidence type="ECO:0000259" key="10">
    <source>
        <dbReference type="PROSITE" id="PS51323"/>
    </source>
</evidence>
<comment type="caution">
    <text evidence="6">Lacks conserved residue(s) required for the propagation of feature annotation.</text>
</comment>
<dbReference type="OrthoDB" id="365605at2759"/>
<dbReference type="InterPro" id="IPR000884">
    <property type="entry name" value="TSP1_rpt"/>
</dbReference>
<dbReference type="InParanoid" id="A0A6J2VQR8"/>
<dbReference type="InterPro" id="IPR050941">
    <property type="entry name" value="CCN"/>
</dbReference>
<keyword evidence="5" id="KW-1015">Disulfide bond</keyword>
<evidence type="ECO:0000313" key="12">
    <source>
        <dbReference type="RefSeq" id="XP_030634099.1"/>
    </source>
</evidence>
<dbReference type="GO" id="GO:0008201">
    <property type="term" value="F:heparin binding"/>
    <property type="evidence" value="ECO:0007669"/>
    <property type="project" value="TreeGrafter"/>
</dbReference>
<evidence type="ECO:0000259" key="9">
    <source>
        <dbReference type="PROSITE" id="PS50184"/>
    </source>
</evidence>
<dbReference type="InterPro" id="IPR043973">
    <property type="entry name" value="TSP1_CCN"/>
</dbReference>
<feature type="chain" id="PRO_5027117950" evidence="7">
    <location>
        <begin position="25"/>
        <end position="379"/>
    </location>
</feature>
<dbReference type="Pfam" id="PF19035">
    <property type="entry name" value="TSP1_CCN"/>
    <property type="match status" value="1"/>
</dbReference>
<dbReference type="InterPro" id="IPR000867">
    <property type="entry name" value="IGFBP-like"/>
</dbReference>
<dbReference type="PROSITE" id="PS01225">
    <property type="entry name" value="CTCK_2"/>
    <property type="match status" value="1"/>
</dbReference>
<evidence type="ECO:0000259" key="8">
    <source>
        <dbReference type="PROSITE" id="PS01225"/>
    </source>
</evidence>
<dbReference type="SUPFAM" id="SSF57603">
    <property type="entry name" value="FnI-like domain"/>
    <property type="match status" value="1"/>
</dbReference>
<keyword evidence="3" id="KW-0964">Secreted</keyword>
<dbReference type="SUPFAM" id="SSF57184">
    <property type="entry name" value="Growth factor receptor domain"/>
    <property type="match status" value="1"/>
</dbReference>
<dbReference type="PROSITE" id="PS50092">
    <property type="entry name" value="TSP1"/>
    <property type="match status" value="1"/>
</dbReference>
<reference evidence="12" key="1">
    <citation type="submission" date="2025-08" db="UniProtKB">
        <authorList>
            <consortium name="RefSeq"/>
        </authorList>
    </citation>
    <scope>IDENTIFICATION</scope>
</reference>
<feature type="domain" description="IGFBP N-terminal" evidence="10">
    <location>
        <begin position="53"/>
        <end position="128"/>
    </location>
</feature>
<proteinExistence type="inferred from homology"/>
<dbReference type="GO" id="GO:0005615">
    <property type="term" value="C:extracellular space"/>
    <property type="evidence" value="ECO:0007669"/>
    <property type="project" value="TreeGrafter"/>
</dbReference>
<feature type="domain" description="VWFC" evidence="9">
    <location>
        <begin position="133"/>
        <end position="197"/>
    </location>
</feature>
<dbReference type="GO" id="GO:0007165">
    <property type="term" value="P:signal transduction"/>
    <property type="evidence" value="ECO:0007669"/>
    <property type="project" value="InterPro"/>
</dbReference>
<keyword evidence="4 7" id="KW-0732">Signal</keyword>
<dbReference type="SMART" id="SM00041">
    <property type="entry name" value="CT"/>
    <property type="match status" value="1"/>
</dbReference>
<evidence type="ECO:0000256" key="7">
    <source>
        <dbReference type="SAM" id="SignalP"/>
    </source>
</evidence>